<evidence type="ECO:0000313" key="9">
    <source>
        <dbReference type="EMBL" id="PXF32851.1"/>
    </source>
</evidence>
<dbReference type="Gene3D" id="3.60.20.10">
    <property type="entry name" value="Glutamine Phosphoribosylpyrophosphate, subunit 1, domain 1"/>
    <property type="match status" value="1"/>
</dbReference>
<proteinExistence type="inferred from homology"/>
<comment type="catalytic activity">
    <reaction evidence="7">
        <text>L-aspartate + L-glutamine + ATP + H2O = L-asparagine + L-glutamate + AMP + diphosphate + H(+)</text>
        <dbReference type="Rhea" id="RHEA:12228"/>
        <dbReference type="ChEBI" id="CHEBI:15377"/>
        <dbReference type="ChEBI" id="CHEBI:15378"/>
        <dbReference type="ChEBI" id="CHEBI:29985"/>
        <dbReference type="ChEBI" id="CHEBI:29991"/>
        <dbReference type="ChEBI" id="CHEBI:30616"/>
        <dbReference type="ChEBI" id="CHEBI:33019"/>
        <dbReference type="ChEBI" id="CHEBI:58048"/>
        <dbReference type="ChEBI" id="CHEBI:58359"/>
        <dbReference type="ChEBI" id="CHEBI:456215"/>
        <dbReference type="EC" id="6.3.5.4"/>
    </reaction>
</comment>
<keyword evidence="10" id="KW-1185">Reference proteome</keyword>
<dbReference type="Gene3D" id="3.40.50.620">
    <property type="entry name" value="HUPs"/>
    <property type="match status" value="1"/>
</dbReference>
<evidence type="ECO:0000256" key="5">
    <source>
        <dbReference type="ARBA" id="ARBA00022840"/>
    </source>
</evidence>
<keyword evidence="4" id="KW-0547">Nucleotide-binding</keyword>
<dbReference type="InterPro" id="IPR051786">
    <property type="entry name" value="ASN_synthetase/amidase"/>
</dbReference>
<reference evidence="9 10" key="1">
    <citation type="submission" date="2015-03" db="EMBL/GenBank/DDBJ databases">
        <authorList>
            <person name="Krishnan R."/>
            <person name="Midha S."/>
            <person name="Patil P.B."/>
            <person name="Rameshkumar N."/>
        </authorList>
    </citation>
    <scope>NUCLEOTIDE SEQUENCE [LARGE SCALE GENOMIC DNA]</scope>
    <source>
        <strain evidence="9 10">L1E11</strain>
    </source>
</reference>
<dbReference type="SUPFAM" id="SSF56235">
    <property type="entry name" value="N-terminal nucleophile aminohydrolases (Ntn hydrolases)"/>
    <property type="match status" value="1"/>
</dbReference>
<dbReference type="Proteomes" id="UP000248090">
    <property type="component" value="Unassembled WGS sequence"/>
</dbReference>
<evidence type="ECO:0000256" key="2">
    <source>
        <dbReference type="ARBA" id="ARBA00005752"/>
    </source>
</evidence>
<dbReference type="PROSITE" id="PS51278">
    <property type="entry name" value="GATASE_TYPE_2"/>
    <property type="match status" value="1"/>
</dbReference>
<evidence type="ECO:0000256" key="6">
    <source>
        <dbReference type="ARBA" id="ARBA00022962"/>
    </source>
</evidence>
<dbReference type="RefSeq" id="WP_110185817.1">
    <property type="nucleotide sequence ID" value="NZ_CP177354.1"/>
</dbReference>
<evidence type="ECO:0000313" key="10">
    <source>
        <dbReference type="Proteomes" id="UP000248090"/>
    </source>
</evidence>
<evidence type="ECO:0000256" key="3">
    <source>
        <dbReference type="ARBA" id="ARBA00012737"/>
    </source>
</evidence>
<comment type="similarity">
    <text evidence="2">Belongs to the asparagine synthetase family.</text>
</comment>
<dbReference type="SUPFAM" id="SSF52402">
    <property type="entry name" value="Adenine nucleotide alpha hydrolases-like"/>
    <property type="match status" value="1"/>
</dbReference>
<gene>
    <name evidence="9" type="ORF">WH50_02135</name>
</gene>
<dbReference type="CDD" id="cd00712">
    <property type="entry name" value="AsnB"/>
    <property type="match status" value="1"/>
</dbReference>
<comment type="caution">
    <text evidence="9">The sequence shown here is derived from an EMBL/GenBank/DDBJ whole genome shotgun (WGS) entry which is preliminary data.</text>
</comment>
<comment type="pathway">
    <text evidence="1">Amino-acid biosynthesis; L-asparagine biosynthesis; L-asparagine from L-aspartate (L-Gln route): step 1/1.</text>
</comment>
<dbReference type="CDD" id="cd01991">
    <property type="entry name" value="Asn_synthase_B_C"/>
    <property type="match status" value="1"/>
</dbReference>
<dbReference type="PIRSF" id="PIRSF001589">
    <property type="entry name" value="Asn_synthetase_glu-h"/>
    <property type="match status" value="1"/>
</dbReference>
<evidence type="ECO:0000256" key="1">
    <source>
        <dbReference type="ARBA" id="ARBA00005187"/>
    </source>
</evidence>
<accession>A0ABX5M2X8</accession>
<keyword evidence="5" id="KW-0067">ATP-binding</keyword>
<keyword evidence="6" id="KW-0315">Glutamine amidotransferase</keyword>
<evidence type="ECO:0000256" key="7">
    <source>
        <dbReference type="ARBA" id="ARBA00048741"/>
    </source>
</evidence>
<name>A0ABX5M2X8_9GAMM</name>
<dbReference type="Pfam" id="PF00733">
    <property type="entry name" value="Asn_synthase"/>
    <property type="match status" value="1"/>
</dbReference>
<organism evidence="9 10">
    <name type="scientific">Pokkaliibacter plantistimulans</name>
    <dbReference type="NCBI Taxonomy" id="1635171"/>
    <lineage>
        <taxon>Bacteria</taxon>
        <taxon>Pseudomonadati</taxon>
        <taxon>Pseudomonadota</taxon>
        <taxon>Gammaproteobacteria</taxon>
        <taxon>Oceanospirillales</taxon>
        <taxon>Balneatrichaceae</taxon>
        <taxon>Pokkaliibacter</taxon>
    </lineage>
</organism>
<sequence length="635" mass="72944">MCGIAGLIDFNSSSSQANIVALTEALHHRGPDDGGYFFKSIDNVQVGLGHRRLSILDLSSHGHQPMAFTHLTMIYNGEVYNFREIRRELEVEGYQFDSNSDTEVILKAFHRWGIQSVQKFNGMFAIAILDTQAQKLTLIRDRMGVKPLYWYKKDGLFMFASELKSFHCHPGFTKEINHHGLALYLQHGYIPQPHTIFSHAHKLQTGHYLEFDLSSQRYSVKKYWDVYAAYNQPKLKLSEQEAMDTTEQLLKSSCAYRMVADVPVGVFLSGGYDSSTVTALLQSDRTEKLKTFSIGFSEDKFNEAPYAKQVAKYLGTDHTEYYCTQRDALAIFPRLPDIWDEPFADSSVIPTTLVSQLARQQVTVSLSADGGDELFGGYEKYIQQSRHSHMFDSIPCKAALVKLLQKIPPNATGLDAIISNFTNKYHRALLFMSSSSQFETIQSLQQIFMDTELPYLLKANATIPPTDFDTLAQLNDILSHEDKMMAMDFKTYQPDDILTKVDRATMSVGLEGREPLLDYRLVEFVARLDSNLKIRNGEKKYLLKQITHKYLPKELMDRPKMGFSMPIAEWLHDAFNEQLEYHLNSNRLEKQGLFNSKTIMKLKNRYLAGDKRHVGKLWTLLIFQMWYEKWMRSSM</sequence>
<evidence type="ECO:0000259" key="8">
    <source>
        <dbReference type="PROSITE" id="PS51278"/>
    </source>
</evidence>
<dbReference type="Pfam" id="PF13537">
    <property type="entry name" value="GATase_7"/>
    <property type="match status" value="1"/>
</dbReference>
<dbReference type="InterPro" id="IPR017932">
    <property type="entry name" value="GATase_2_dom"/>
</dbReference>
<dbReference type="InterPro" id="IPR001962">
    <property type="entry name" value="Asn_synthase"/>
</dbReference>
<dbReference type="InterPro" id="IPR033738">
    <property type="entry name" value="AsnB_N"/>
</dbReference>
<evidence type="ECO:0000256" key="4">
    <source>
        <dbReference type="ARBA" id="ARBA00022741"/>
    </source>
</evidence>
<dbReference type="EC" id="6.3.5.4" evidence="3"/>
<dbReference type="PANTHER" id="PTHR43284">
    <property type="entry name" value="ASPARAGINE SYNTHETASE (GLUTAMINE-HYDROLYZING)"/>
    <property type="match status" value="1"/>
</dbReference>
<feature type="domain" description="Glutamine amidotransferase type-2" evidence="8">
    <location>
        <begin position="2"/>
        <end position="214"/>
    </location>
</feature>
<dbReference type="InterPro" id="IPR014729">
    <property type="entry name" value="Rossmann-like_a/b/a_fold"/>
</dbReference>
<dbReference type="NCBIfam" id="TIGR01536">
    <property type="entry name" value="asn_synth_AEB"/>
    <property type="match status" value="1"/>
</dbReference>
<dbReference type="PANTHER" id="PTHR43284:SF1">
    <property type="entry name" value="ASPARAGINE SYNTHETASE"/>
    <property type="match status" value="1"/>
</dbReference>
<dbReference type="InterPro" id="IPR029055">
    <property type="entry name" value="Ntn_hydrolases_N"/>
</dbReference>
<dbReference type="EMBL" id="LAPT01000006">
    <property type="protein sequence ID" value="PXF32851.1"/>
    <property type="molecule type" value="Genomic_DNA"/>
</dbReference>
<dbReference type="InterPro" id="IPR006426">
    <property type="entry name" value="Asn_synth_AEB"/>
</dbReference>
<protein>
    <recommendedName>
        <fullName evidence="3">asparagine synthase (glutamine-hydrolyzing)</fullName>
        <ecNumber evidence="3">6.3.5.4</ecNumber>
    </recommendedName>
</protein>